<gene>
    <name evidence="2" type="ORF">B0W44_13480</name>
</gene>
<evidence type="ECO:0000256" key="1">
    <source>
        <dbReference type="SAM" id="Phobius"/>
    </source>
</evidence>
<protein>
    <submittedName>
        <fullName evidence="2">Stage II sporulation protein M</fullName>
    </submittedName>
</protein>
<dbReference type="InterPro" id="IPR014196">
    <property type="entry name" value="SpoIIM"/>
</dbReference>
<feature type="transmembrane region" description="Helical" evidence="1">
    <location>
        <begin position="20"/>
        <end position="43"/>
    </location>
</feature>
<accession>A0A1U9K9C7</accession>
<organism evidence="2 3">
    <name type="scientific">Novibacillus thermophilus</name>
    <dbReference type="NCBI Taxonomy" id="1471761"/>
    <lineage>
        <taxon>Bacteria</taxon>
        <taxon>Bacillati</taxon>
        <taxon>Bacillota</taxon>
        <taxon>Bacilli</taxon>
        <taxon>Bacillales</taxon>
        <taxon>Thermoactinomycetaceae</taxon>
        <taxon>Novibacillus</taxon>
    </lineage>
</organism>
<evidence type="ECO:0000313" key="2">
    <source>
        <dbReference type="EMBL" id="AQS56616.1"/>
    </source>
</evidence>
<dbReference type="RefSeq" id="WP_077720476.1">
    <property type="nucleotide sequence ID" value="NZ_CP019699.1"/>
</dbReference>
<keyword evidence="1" id="KW-1133">Transmembrane helix</keyword>
<dbReference type="Pfam" id="PF01944">
    <property type="entry name" value="SpoIIM"/>
    <property type="match status" value="1"/>
</dbReference>
<dbReference type="STRING" id="1471761.B0W44_13480"/>
<dbReference type="InterPro" id="IPR002798">
    <property type="entry name" value="SpoIIM-like"/>
</dbReference>
<feature type="transmembrane region" description="Helical" evidence="1">
    <location>
        <begin position="85"/>
        <end position="118"/>
    </location>
</feature>
<keyword evidence="1" id="KW-0812">Transmembrane</keyword>
<feature type="transmembrane region" description="Helical" evidence="1">
    <location>
        <begin position="171"/>
        <end position="194"/>
    </location>
</feature>
<dbReference type="AlphaFoldDB" id="A0A1U9K9C7"/>
<dbReference type="EMBL" id="CP019699">
    <property type="protein sequence ID" value="AQS56616.1"/>
    <property type="molecule type" value="Genomic_DNA"/>
</dbReference>
<name>A0A1U9K9C7_9BACL</name>
<dbReference type="PIRSF" id="PIRSF038973">
    <property type="entry name" value="SpoIIM"/>
    <property type="match status" value="1"/>
</dbReference>
<sequence>MRRTWNETIQHHMEEHLSLYVFTTVLFIMGIVFGSLAVGALTVEQREGLLEYLMHFFNGLEQGAVADASTALKHAAAHHLKYVGLMWILGLSIIGAPLVVVLIFLKGLVIGFTVGFFVRELSWNGLGFVFLSVFPQNLLIVPAMIIVSVASIAFSLSLLRNRIIQRRGAIYPQFVSYSFLVLAMACVLVFASFFEAYVSPSLMQTVAGKLGMVWPLFS</sequence>
<keyword evidence="3" id="KW-1185">Reference proteome</keyword>
<reference evidence="2 3" key="1">
    <citation type="journal article" date="2015" name="Int. J. Syst. Evol. Microbiol.">
        <title>Novibacillus thermophilus gen. nov., sp. nov., a Gram-staining-negative and moderately thermophilic member of the family Thermoactinomycetaceae.</title>
        <authorList>
            <person name="Yang G."/>
            <person name="Chen J."/>
            <person name="Zhou S."/>
        </authorList>
    </citation>
    <scope>NUCLEOTIDE SEQUENCE [LARGE SCALE GENOMIC DNA]</scope>
    <source>
        <strain evidence="2 3">SG-1</strain>
    </source>
</reference>
<keyword evidence="1" id="KW-0472">Membrane</keyword>
<dbReference type="Proteomes" id="UP000188603">
    <property type="component" value="Chromosome"/>
</dbReference>
<feature type="transmembrane region" description="Helical" evidence="1">
    <location>
        <begin position="138"/>
        <end position="159"/>
    </location>
</feature>
<dbReference type="KEGG" id="ntr:B0W44_13480"/>
<evidence type="ECO:0000313" key="3">
    <source>
        <dbReference type="Proteomes" id="UP000188603"/>
    </source>
</evidence>
<proteinExistence type="predicted"/>
<dbReference type="OrthoDB" id="2065033at2"/>
<dbReference type="NCBIfam" id="TIGR02831">
    <property type="entry name" value="spo_II_M"/>
    <property type="match status" value="1"/>
</dbReference>